<evidence type="ECO:0000313" key="1">
    <source>
        <dbReference type="EMBL" id="GAA2439548.1"/>
    </source>
</evidence>
<evidence type="ECO:0000313" key="2">
    <source>
        <dbReference type="Proteomes" id="UP001500460"/>
    </source>
</evidence>
<protein>
    <submittedName>
        <fullName evidence="1">Uncharacterized protein</fullName>
    </submittedName>
</protein>
<accession>A0ABN3JT59</accession>
<name>A0ABN3JT59_9ACTN</name>
<dbReference type="EMBL" id="BAAATK010000018">
    <property type="protein sequence ID" value="GAA2439548.1"/>
    <property type="molecule type" value="Genomic_DNA"/>
</dbReference>
<comment type="caution">
    <text evidence="1">The sequence shown here is derived from an EMBL/GenBank/DDBJ whole genome shotgun (WGS) entry which is preliminary data.</text>
</comment>
<proteinExistence type="predicted"/>
<sequence>MNEPEITAAEAARKAARFAACAEEAHEALEAFRLGNLQATAERGFSQARIAELRKTVDDMAQVRDELINVANMWANVAGALHLVEGEKP</sequence>
<dbReference type="Proteomes" id="UP001500460">
    <property type="component" value="Unassembled WGS sequence"/>
</dbReference>
<organism evidence="1 2">
    <name type="scientific">Streptomyces glaucus</name>
    <dbReference type="NCBI Taxonomy" id="284029"/>
    <lineage>
        <taxon>Bacteria</taxon>
        <taxon>Bacillati</taxon>
        <taxon>Actinomycetota</taxon>
        <taxon>Actinomycetes</taxon>
        <taxon>Kitasatosporales</taxon>
        <taxon>Streptomycetaceae</taxon>
        <taxon>Streptomyces</taxon>
    </lineage>
</organism>
<keyword evidence="2" id="KW-1185">Reference proteome</keyword>
<gene>
    <name evidence="1" type="ORF">GCM10010421_32250</name>
</gene>
<dbReference type="RefSeq" id="WP_344603875.1">
    <property type="nucleotide sequence ID" value="NZ_BAAATK010000018.1"/>
</dbReference>
<reference evidence="1 2" key="1">
    <citation type="journal article" date="2019" name="Int. J. Syst. Evol. Microbiol.">
        <title>The Global Catalogue of Microorganisms (GCM) 10K type strain sequencing project: providing services to taxonomists for standard genome sequencing and annotation.</title>
        <authorList>
            <consortium name="The Broad Institute Genomics Platform"/>
            <consortium name="The Broad Institute Genome Sequencing Center for Infectious Disease"/>
            <person name="Wu L."/>
            <person name="Ma J."/>
        </authorList>
    </citation>
    <scope>NUCLEOTIDE SEQUENCE [LARGE SCALE GENOMIC DNA]</scope>
    <source>
        <strain evidence="1 2">JCM 6922</strain>
    </source>
</reference>